<keyword evidence="1 3" id="KW-0378">Hydrolase</keyword>
<reference evidence="4" key="1">
    <citation type="journal article" date="2014" name="Genome Announc.">
        <title>Draft genome sequence of Colletotrichum sublineola, a destructive pathogen of cultivated sorghum.</title>
        <authorList>
            <person name="Baroncelli R."/>
            <person name="Sanz-Martin J.M."/>
            <person name="Rech G.E."/>
            <person name="Sukno S.A."/>
            <person name="Thon M.R."/>
        </authorList>
    </citation>
    <scope>NUCLEOTIDE SEQUENCE [LARGE SCALE GENOMIC DNA]</scope>
    <source>
        <strain evidence="4">TX430BB</strain>
    </source>
</reference>
<protein>
    <submittedName>
        <fullName evidence="3">Putative alpha/beta hydrolase fold-3 domain-containing protein</fullName>
    </submittedName>
</protein>
<proteinExistence type="predicted"/>
<dbReference type="Pfam" id="PF07859">
    <property type="entry name" value="Abhydrolase_3"/>
    <property type="match status" value="1"/>
</dbReference>
<dbReference type="PANTHER" id="PTHR48081:SF8">
    <property type="entry name" value="ALPHA_BETA HYDROLASE FOLD-3 DOMAIN-CONTAINING PROTEIN-RELATED"/>
    <property type="match status" value="1"/>
</dbReference>
<dbReference type="GO" id="GO:0016787">
    <property type="term" value="F:hydrolase activity"/>
    <property type="evidence" value="ECO:0007669"/>
    <property type="project" value="UniProtKB-KW"/>
</dbReference>
<accession>A0A066XP20</accession>
<dbReference type="InterPro" id="IPR029058">
    <property type="entry name" value="AB_hydrolase_fold"/>
</dbReference>
<keyword evidence="4" id="KW-1185">Reference proteome</keyword>
<dbReference type="OrthoDB" id="408631at2759"/>
<dbReference type="Proteomes" id="UP000027238">
    <property type="component" value="Unassembled WGS sequence"/>
</dbReference>
<name>A0A066XP20_COLSU</name>
<evidence type="ECO:0000313" key="3">
    <source>
        <dbReference type="EMBL" id="KDN67725.1"/>
    </source>
</evidence>
<dbReference type="STRING" id="1173701.A0A066XP20"/>
<comment type="caution">
    <text evidence="3">The sequence shown here is derived from an EMBL/GenBank/DDBJ whole genome shotgun (WGS) entry which is preliminary data.</text>
</comment>
<dbReference type="SUPFAM" id="SSF53474">
    <property type="entry name" value="alpha/beta-Hydrolases"/>
    <property type="match status" value="1"/>
</dbReference>
<gene>
    <name evidence="3" type="ORF">CSUB01_10647</name>
</gene>
<dbReference type="EMBL" id="JMSE01000783">
    <property type="protein sequence ID" value="KDN67725.1"/>
    <property type="molecule type" value="Genomic_DNA"/>
</dbReference>
<dbReference type="OMA" id="IDRTDWM"/>
<dbReference type="eggNOG" id="KOG1515">
    <property type="taxonomic scope" value="Eukaryota"/>
</dbReference>
<dbReference type="PANTHER" id="PTHR48081">
    <property type="entry name" value="AB HYDROLASE SUPERFAMILY PROTEIN C4A8.06C"/>
    <property type="match status" value="1"/>
</dbReference>
<dbReference type="InterPro" id="IPR050300">
    <property type="entry name" value="GDXG_lipolytic_enzyme"/>
</dbReference>
<evidence type="ECO:0000259" key="2">
    <source>
        <dbReference type="Pfam" id="PF07859"/>
    </source>
</evidence>
<sequence length="283" mass="30348">MRDGYLSETRIHKPPNPSGAKSPVIVLLYGGGFVTGDCRQLGGFARVATRLFNATVVNLSYRLAPANPFPAAPNDVWDGLKWVAGNAQTLGGDTSVGFILGGVSAGGNLAAVTAQKTVDGTDVLTPPLTGLWLCIPVIAEEDAVPTQYRDLFFAREQNAEAPILGAAAFARIRAAYAPQAKSPDYSPFNSAAPHKGMPPTFLQVAGKDFLRDDGMVYERALREHGVETRLEVYPGAPHGHIAFRGENIKSSIKARVDIFKGLAWLLKVSVAEGDIRTELSREF</sequence>
<dbReference type="HOGENOM" id="CLU_012494_6_3_1"/>
<organism evidence="3 4">
    <name type="scientific">Colletotrichum sublineola</name>
    <name type="common">Sorghum anthracnose fungus</name>
    <dbReference type="NCBI Taxonomy" id="1173701"/>
    <lineage>
        <taxon>Eukaryota</taxon>
        <taxon>Fungi</taxon>
        <taxon>Dikarya</taxon>
        <taxon>Ascomycota</taxon>
        <taxon>Pezizomycotina</taxon>
        <taxon>Sordariomycetes</taxon>
        <taxon>Hypocreomycetidae</taxon>
        <taxon>Glomerellales</taxon>
        <taxon>Glomerellaceae</taxon>
        <taxon>Colletotrichum</taxon>
        <taxon>Colletotrichum graminicola species complex</taxon>
    </lineage>
</organism>
<dbReference type="InterPro" id="IPR013094">
    <property type="entry name" value="AB_hydrolase_3"/>
</dbReference>
<feature type="domain" description="Alpha/beta hydrolase fold-3" evidence="2">
    <location>
        <begin position="26"/>
        <end position="240"/>
    </location>
</feature>
<dbReference type="AlphaFoldDB" id="A0A066XP20"/>
<dbReference type="Gene3D" id="3.40.50.1820">
    <property type="entry name" value="alpha/beta hydrolase"/>
    <property type="match status" value="1"/>
</dbReference>
<evidence type="ECO:0000256" key="1">
    <source>
        <dbReference type="ARBA" id="ARBA00022801"/>
    </source>
</evidence>
<evidence type="ECO:0000313" key="4">
    <source>
        <dbReference type="Proteomes" id="UP000027238"/>
    </source>
</evidence>